<evidence type="ECO:0000313" key="5">
    <source>
        <dbReference type="Proteomes" id="UP000265703"/>
    </source>
</evidence>
<gene>
    <name evidence="4" type="ORF">C1645_525440</name>
</gene>
<feature type="region of interest" description="Disordered" evidence="2">
    <location>
        <begin position="157"/>
        <end position="198"/>
    </location>
</feature>
<comment type="caution">
    <text evidence="4">The sequence shown here is derived from an EMBL/GenBank/DDBJ whole genome shotgun (WGS) entry which is preliminary data.</text>
</comment>
<dbReference type="AlphaFoldDB" id="A0A397TAR7"/>
<dbReference type="OrthoDB" id="2329796at2759"/>
<dbReference type="EMBL" id="QKYT01000070">
    <property type="protein sequence ID" value="RIA94972.1"/>
    <property type="molecule type" value="Genomic_DNA"/>
</dbReference>
<feature type="domain" description="HMG box" evidence="3">
    <location>
        <begin position="59"/>
        <end position="138"/>
    </location>
</feature>
<keyword evidence="1" id="KW-0238">DNA-binding</keyword>
<dbReference type="Proteomes" id="UP000265703">
    <property type="component" value="Unassembled WGS sequence"/>
</dbReference>
<sequence length="198" mass="23526">MTQVSSELDELADQVSIEHENELNDFLYSFKNKIDNDEMPKAIEILQDQIDKKNENEKIKRPPNSNIIYTNQLNRFGFLDIIRKFCDKHKINKQKLIPLSKKVSKILWKELPEHYQKFFETLASEVKAEHKLLYPTYKYQPIRKKSNFTTFKPYEYKTKSSSVQSIPEPDGQMEDEEESDYFDDNLPKFDEGPRHSPL</sequence>
<evidence type="ECO:0000313" key="4">
    <source>
        <dbReference type="EMBL" id="RIA94972.1"/>
    </source>
</evidence>
<accession>A0A397TAR7</accession>
<evidence type="ECO:0000256" key="1">
    <source>
        <dbReference type="PROSITE-ProRule" id="PRU00267"/>
    </source>
</evidence>
<dbReference type="InterPro" id="IPR009071">
    <property type="entry name" value="HMG_box_dom"/>
</dbReference>
<dbReference type="STRING" id="658196.A0A397TAR7"/>
<keyword evidence="5" id="KW-1185">Reference proteome</keyword>
<evidence type="ECO:0000259" key="3">
    <source>
        <dbReference type="PROSITE" id="PS50118"/>
    </source>
</evidence>
<organism evidence="4 5">
    <name type="scientific">Glomus cerebriforme</name>
    <dbReference type="NCBI Taxonomy" id="658196"/>
    <lineage>
        <taxon>Eukaryota</taxon>
        <taxon>Fungi</taxon>
        <taxon>Fungi incertae sedis</taxon>
        <taxon>Mucoromycota</taxon>
        <taxon>Glomeromycotina</taxon>
        <taxon>Glomeromycetes</taxon>
        <taxon>Glomerales</taxon>
        <taxon>Glomeraceae</taxon>
        <taxon>Glomus</taxon>
    </lineage>
</organism>
<evidence type="ECO:0000256" key="2">
    <source>
        <dbReference type="SAM" id="MobiDB-lite"/>
    </source>
</evidence>
<dbReference type="PROSITE" id="PS50118">
    <property type="entry name" value="HMG_BOX_2"/>
    <property type="match status" value="1"/>
</dbReference>
<feature type="DNA-binding region" description="HMG box" evidence="1">
    <location>
        <begin position="59"/>
        <end position="138"/>
    </location>
</feature>
<feature type="compositionally biased region" description="Basic and acidic residues" evidence="2">
    <location>
        <begin position="185"/>
        <end position="198"/>
    </location>
</feature>
<dbReference type="InterPro" id="IPR036910">
    <property type="entry name" value="HMG_box_dom_sf"/>
</dbReference>
<reference evidence="4 5" key="1">
    <citation type="submission" date="2018-06" db="EMBL/GenBank/DDBJ databases">
        <title>Comparative genomics reveals the genomic features of Rhizophagus irregularis, R. cerebriforme, R. diaphanum and Gigaspora rosea, and their symbiotic lifestyle signature.</title>
        <authorList>
            <person name="Morin E."/>
            <person name="San Clemente H."/>
            <person name="Chen E.C.H."/>
            <person name="De La Providencia I."/>
            <person name="Hainaut M."/>
            <person name="Kuo A."/>
            <person name="Kohler A."/>
            <person name="Murat C."/>
            <person name="Tang N."/>
            <person name="Roy S."/>
            <person name="Loubradou J."/>
            <person name="Henrissat B."/>
            <person name="Grigoriev I.V."/>
            <person name="Corradi N."/>
            <person name="Roux C."/>
            <person name="Martin F.M."/>
        </authorList>
    </citation>
    <scope>NUCLEOTIDE SEQUENCE [LARGE SCALE GENOMIC DNA]</scope>
    <source>
        <strain evidence="4 5">DAOM 227022</strain>
    </source>
</reference>
<dbReference type="GO" id="GO:0003677">
    <property type="term" value="F:DNA binding"/>
    <property type="evidence" value="ECO:0007669"/>
    <property type="project" value="UniProtKB-UniRule"/>
</dbReference>
<protein>
    <recommendedName>
        <fullName evidence="3">HMG box domain-containing protein</fullName>
    </recommendedName>
</protein>
<dbReference type="SUPFAM" id="SSF47095">
    <property type="entry name" value="HMG-box"/>
    <property type="match status" value="1"/>
</dbReference>
<name>A0A397TAR7_9GLOM</name>
<dbReference type="Gene3D" id="1.10.30.10">
    <property type="entry name" value="High mobility group box domain"/>
    <property type="match status" value="1"/>
</dbReference>
<dbReference type="GO" id="GO:0005634">
    <property type="term" value="C:nucleus"/>
    <property type="evidence" value="ECO:0007669"/>
    <property type="project" value="UniProtKB-UniRule"/>
</dbReference>
<feature type="compositionally biased region" description="Acidic residues" evidence="2">
    <location>
        <begin position="171"/>
        <end position="183"/>
    </location>
</feature>
<proteinExistence type="predicted"/>
<keyword evidence="1" id="KW-0539">Nucleus</keyword>